<accession>A0A6A2XMK7</accession>
<feature type="transmembrane region" description="Helical" evidence="11">
    <location>
        <begin position="365"/>
        <end position="386"/>
    </location>
</feature>
<keyword evidence="9 11" id="KW-0472">Membrane</keyword>
<feature type="compositionally biased region" description="Basic and acidic residues" evidence="10">
    <location>
        <begin position="454"/>
        <end position="477"/>
    </location>
</feature>
<keyword evidence="6 11" id="KW-0812">Transmembrane</keyword>
<feature type="transmembrane region" description="Helical" evidence="11">
    <location>
        <begin position="331"/>
        <end position="353"/>
    </location>
</feature>
<name>A0A6A2XMK7_HIBSY</name>
<dbReference type="PANTHER" id="PTHR10791">
    <property type="entry name" value="RAG1-ACTIVATING PROTEIN 1"/>
    <property type="match status" value="1"/>
</dbReference>
<feature type="transmembrane region" description="Helical" evidence="11">
    <location>
        <begin position="305"/>
        <end position="325"/>
    </location>
</feature>
<dbReference type="InterPro" id="IPR047664">
    <property type="entry name" value="SWEET"/>
</dbReference>
<comment type="caution">
    <text evidence="12">The sequence shown here is derived from an EMBL/GenBank/DDBJ whole genome shotgun (WGS) entry which is preliminary data.</text>
</comment>
<evidence type="ECO:0000256" key="6">
    <source>
        <dbReference type="ARBA" id="ARBA00022692"/>
    </source>
</evidence>
<proteinExistence type="inferred from homology"/>
<keyword evidence="5 12" id="KW-0762">Sugar transport</keyword>
<evidence type="ECO:0000256" key="11">
    <source>
        <dbReference type="SAM" id="Phobius"/>
    </source>
</evidence>
<dbReference type="Pfam" id="PF03083">
    <property type="entry name" value="MtN3_slv"/>
    <property type="match status" value="2"/>
</dbReference>
<comment type="subcellular location">
    <subcellularLocation>
        <location evidence="1">Cell membrane</location>
        <topology evidence="1">Multi-pass membrane protein</topology>
    </subcellularLocation>
</comment>
<keyword evidence="4" id="KW-1003">Cell membrane</keyword>
<sequence length="484" mass="53729">MALMADHRSWAVAFGVLGNIISVLVYLAPAPTFYRIYRKKSTESFQSLPYQAALFSSMLWLYYALMKKRCFPAHHHQLFRMCCDAQGKTLRPHLCSQIWTVGSDPIQRPGAISSVTGNETVKQATKSEQARSTTPNRTQVVTRSGTTPKYPGSTPRSPEMSHQACHTKKKGGTNTQTENKRSQHETTIIKAASNRKNINTTNIIDTETTTEAPHRTHRKPTTSTVPTANYETNQRRNKNISKPTCKESKTNPSSRGGEKCSEWLGFFPAAARGCRGGSSTAGKLRLVAGHRGRESVLSLAPAIKLFIATNVELFSLILILTHFLVKGSIRIQVLGWMCVALSICVFAAPFSIVTRVIRTKSVEFMPFNLSFFLTISAVMWFAYGLFMKDFCVALPNVVGFILGMLQMLLYAIYRNSEKAVEKKKLPEQMKGVVLSTLGPSEVYPVAVDIKPDVSTKEDKTENEQTVEAGKKDVKSLEDSDECPV</sequence>
<dbReference type="PANTHER" id="PTHR10791:SF222">
    <property type="entry name" value="BIDIRECTIONAL SUGAR TRANSPORTER SWEET15"/>
    <property type="match status" value="1"/>
</dbReference>
<evidence type="ECO:0000256" key="4">
    <source>
        <dbReference type="ARBA" id="ARBA00022475"/>
    </source>
</evidence>
<feature type="transmembrane region" description="Helical" evidence="11">
    <location>
        <begin position="9"/>
        <end position="28"/>
    </location>
</feature>
<feature type="region of interest" description="Disordered" evidence="10">
    <location>
        <begin position="454"/>
        <end position="484"/>
    </location>
</feature>
<organism evidence="12 13">
    <name type="scientific">Hibiscus syriacus</name>
    <name type="common">Rose of Sharon</name>
    <dbReference type="NCBI Taxonomy" id="106335"/>
    <lineage>
        <taxon>Eukaryota</taxon>
        <taxon>Viridiplantae</taxon>
        <taxon>Streptophyta</taxon>
        <taxon>Embryophyta</taxon>
        <taxon>Tracheophyta</taxon>
        <taxon>Spermatophyta</taxon>
        <taxon>Magnoliopsida</taxon>
        <taxon>eudicotyledons</taxon>
        <taxon>Gunneridae</taxon>
        <taxon>Pentapetalae</taxon>
        <taxon>rosids</taxon>
        <taxon>malvids</taxon>
        <taxon>Malvales</taxon>
        <taxon>Malvaceae</taxon>
        <taxon>Malvoideae</taxon>
        <taxon>Hibiscus</taxon>
    </lineage>
</organism>
<feature type="transmembrane region" description="Helical" evidence="11">
    <location>
        <begin position="48"/>
        <end position="65"/>
    </location>
</feature>
<evidence type="ECO:0000313" key="13">
    <source>
        <dbReference type="Proteomes" id="UP000436088"/>
    </source>
</evidence>
<reference evidence="12" key="1">
    <citation type="submission" date="2019-09" db="EMBL/GenBank/DDBJ databases">
        <title>Draft genome information of white flower Hibiscus syriacus.</title>
        <authorList>
            <person name="Kim Y.-M."/>
        </authorList>
    </citation>
    <scope>NUCLEOTIDE SEQUENCE [LARGE SCALE GENOMIC DNA]</scope>
    <source>
        <strain evidence="12">YM2019G1</strain>
    </source>
</reference>
<keyword evidence="7" id="KW-0677">Repeat</keyword>
<keyword evidence="3" id="KW-0813">Transport</keyword>
<dbReference type="GO" id="GO:0051119">
    <property type="term" value="F:sugar transmembrane transporter activity"/>
    <property type="evidence" value="ECO:0007669"/>
    <property type="project" value="InterPro"/>
</dbReference>
<evidence type="ECO:0000256" key="1">
    <source>
        <dbReference type="ARBA" id="ARBA00004651"/>
    </source>
</evidence>
<evidence type="ECO:0000256" key="5">
    <source>
        <dbReference type="ARBA" id="ARBA00022597"/>
    </source>
</evidence>
<keyword evidence="8 11" id="KW-1133">Transmembrane helix</keyword>
<evidence type="ECO:0000313" key="12">
    <source>
        <dbReference type="EMBL" id="KAE8668205.1"/>
    </source>
</evidence>
<dbReference type="AlphaFoldDB" id="A0A6A2XMK7"/>
<evidence type="ECO:0000256" key="7">
    <source>
        <dbReference type="ARBA" id="ARBA00022737"/>
    </source>
</evidence>
<comment type="similarity">
    <text evidence="2">Belongs to the SWEET sugar transporter family.</text>
</comment>
<dbReference type="Gene3D" id="1.20.1280.290">
    <property type="match status" value="2"/>
</dbReference>
<dbReference type="FunFam" id="1.20.1280.290:FF:000003">
    <property type="entry name" value="Bidirectional sugar transporter SWEET"/>
    <property type="match status" value="1"/>
</dbReference>
<evidence type="ECO:0000256" key="2">
    <source>
        <dbReference type="ARBA" id="ARBA00007809"/>
    </source>
</evidence>
<gene>
    <name evidence="12" type="ORF">F3Y22_tig00112344pilonHSYRG00195</name>
</gene>
<dbReference type="InterPro" id="IPR004316">
    <property type="entry name" value="SWEET_rpt"/>
</dbReference>
<feature type="compositionally biased region" description="Polar residues" evidence="10">
    <location>
        <begin position="117"/>
        <end position="147"/>
    </location>
</feature>
<evidence type="ECO:0000256" key="10">
    <source>
        <dbReference type="SAM" id="MobiDB-lite"/>
    </source>
</evidence>
<keyword evidence="13" id="KW-1185">Reference proteome</keyword>
<dbReference type="EMBL" id="VEPZ02001556">
    <property type="protein sequence ID" value="KAE8668205.1"/>
    <property type="molecule type" value="Genomic_DNA"/>
</dbReference>
<evidence type="ECO:0000256" key="3">
    <source>
        <dbReference type="ARBA" id="ARBA00022448"/>
    </source>
</evidence>
<feature type="region of interest" description="Disordered" evidence="10">
    <location>
        <begin position="117"/>
        <end position="183"/>
    </location>
</feature>
<dbReference type="Proteomes" id="UP000436088">
    <property type="component" value="Unassembled WGS sequence"/>
</dbReference>
<evidence type="ECO:0000256" key="9">
    <source>
        <dbReference type="ARBA" id="ARBA00023136"/>
    </source>
</evidence>
<dbReference type="GO" id="GO:0005886">
    <property type="term" value="C:plasma membrane"/>
    <property type="evidence" value="ECO:0007669"/>
    <property type="project" value="UniProtKB-SubCell"/>
</dbReference>
<evidence type="ECO:0000256" key="8">
    <source>
        <dbReference type="ARBA" id="ARBA00022989"/>
    </source>
</evidence>
<feature type="transmembrane region" description="Helical" evidence="11">
    <location>
        <begin position="392"/>
        <end position="413"/>
    </location>
</feature>
<protein>
    <submittedName>
        <fullName evidence="12">Bidirectional sugar transporter SWEET15</fullName>
    </submittedName>
</protein>